<feature type="transmembrane region" description="Helical" evidence="10">
    <location>
        <begin position="97"/>
        <end position="117"/>
    </location>
</feature>
<dbReference type="Gene3D" id="1.20.1250.20">
    <property type="entry name" value="MFS general substrate transporter like domains"/>
    <property type="match status" value="2"/>
</dbReference>
<protein>
    <submittedName>
        <fullName evidence="12">MFS transporter, MHS family, proline/betaine transporter</fullName>
    </submittedName>
</protein>
<keyword evidence="5 10" id="KW-0812">Transmembrane</keyword>
<dbReference type="InterPro" id="IPR011701">
    <property type="entry name" value="MFS"/>
</dbReference>
<reference evidence="12 13" key="1">
    <citation type="submission" date="2016-10" db="EMBL/GenBank/DDBJ databases">
        <authorList>
            <person name="de Groot N.N."/>
        </authorList>
    </citation>
    <scope>NUCLEOTIDE SEQUENCE [LARGE SCALE GENOMIC DNA]</scope>
    <source>
        <strain evidence="12 13">CGMCC 1.7054</strain>
    </source>
</reference>
<dbReference type="RefSeq" id="WP_091699620.1">
    <property type="nucleotide sequence ID" value="NZ_FPCG01000018.1"/>
</dbReference>
<evidence type="ECO:0000313" key="12">
    <source>
        <dbReference type="EMBL" id="SFV25054.1"/>
    </source>
</evidence>
<feature type="transmembrane region" description="Helical" evidence="10">
    <location>
        <begin position="410"/>
        <end position="430"/>
    </location>
</feature>
<feature type="transmembrane region" description="Helical" evidence="10">
    <location>
        <begin position="318"/>
        <end position="335"/>
    </location>
</feature>
<gene>
    <name evidence="12" type="ORF">SAMN04487966_1185</name>
</gene>
<dbReference type="PROSITE" id="PS50850">
    <property type="entry name" value="MFS"/>
    <property type="match status" value="1"/>
</dbReference>
<dbReference type="GO" id="GO:0015293">
    <property type="term" value="F:symporter activity"/>
    <property type="evidence" value="ECO:0007669"/>
    <property type="project" value="UniProtKB-KW"/>
</dbReference>
<dbReference type="PROSITE" id="PS00217">
    <property type="entry name" value="SUGAR_TRANSPORT_2"/>
    <property type="match status" value="1"/>
</dbReference>
<dbReference type="STRING" id="574650.SAMN04487966_1185"/>
<dbReference type="EMBL" id="FPCG01000018">
    <property type="protein sequence ID" value="SFV25054.1"/>
    <property type="molecule type" value="Genomic_DNA"/>
</dbReference>
<proteinExistence type="inferred from homology"/>
<sequence>MTATPPAPGQRIGPQGPTAQQRKTAVLASGVGTVIEWYDYMAYAFLAVTLASLFFATGEPGVALLSTLAIFGVSFLFRPLGGIVFGHIADRFGRRPALTISVVGMAATSSLIGFLPVFQDVGLLAPVLLVLLRAVQGIAAGGEMASAATYASEASTVRRRGFDVSFVNLGLIIGTALGAVVVGLLYAGLAEEQMLSWGWRVPFWLSIPMGLAALLIRRHMEESAEFERAQQLQAQVTRSPIWGALREQPRQVFMVTAMNLGSFAAFYIVFTYLSTYFQTQGIMTASQASWSSVAALAVAGASVPLWGRLSDRIGRRPVFIGASVALVVLAYPLFLMMKQGLFFAVAGQLVLGIFEAAYLGVLLAAYTELFAPSLRVSGVALGYNFSSILAGGPAPYVSAWLIQATGIAEAPAFFVMVAAGLSLLATLALYEETAGRPLPGQEATVMSADDDRDTTAANPAR</sequence>
<feature type="transmembrane region" description="Helical" evidence="10">
    <location>
        <begin position="341"/>
        <end position="366"/>
    </location>
</feature>
<evidence type="ECO:0000256" key="6">
    <source>
        <dbReference type="ARBA" id="ARBA00022847"/>
    </source>
</evidence>
<dbReference type="InterPro" id="IPR051084">
    <property type="entry name" value="H+-coupled_symporters"/>
</dbReference>
<evidence type="ECO:0000256" key="9">
    <source>
        <dbReference type="SAM" id="MobiDB-lite"/>
    </source>
</evidence>
<organism evidence="12 13">
    <name type="scientific">Micrococcus terreus</name>
    <dbReference type="NCBI Taxonomy" id="574650"/>
    <lineage>
        <taxon>Bacteria</taxon>
        <taxon>Bacillati</taxon>
        <taxon>Actinomycetota</taxon>
        <taxon>Actinomycetes</taxon>
        <taxon>Micrococcales</taxon>
        <taxon>Micrococcaceae</taxon>
        <taxon>Micrococcus</taxon>
    </lineage>
</organism>
<dbReference type="OrthoDB" id="8953821at2"/>
<feature type="transmembrane region" description="Helical" evidence="10">
    <location>
        <begin position="288"/>
        <end position="306"/>
    </location>
</feature>
<feature type="transmembrane region" description="Helical" evidence="10">
    <location>
        <begin position="199"/>
        <end position="216"/>
    </location>
</feature>
<keyword evidence="4" id="KW-1003">Cell membrane</keyword>
<evidence type="ECO:0000256" key="5">
    <source>
        <dbReference type="ARBA" id="ARBA00022692"/>
    </source>
</evidence>
<evidence type="ECO:0000256" key="2">
    <source>
        <dbReference type="ARBA" id="ARBA00008240"/>
    </source>
</evidence>
<name>A0A1I7MT06_9MICC</name>
<keyword evidence="13" id="KW-1185">Reference proteome</keyword>
<evidence type="ECO:0000256" key="7">
    <source>
        <dbReference type="ARBA" id="ARBA00022989"/>
    </source>
</evidence>
<evidence type="ECO:0000259" key="11">
    <source>
        <dbReference type="PROSITE" id="PS50850"/>
    </source>
</evidence>
<evidence type="ECO:0000256" key="10">
    <source>
        <dbReference type="SAM" id="Phobius"/>
    </source>
</evidence>
<feature type="region of interest" description="Disordered" evidence="9">
    <location>
        <begin position="1"/>
        <end position="20"/>
    </location>
</feature>
<feature type="region of interest" description="Disordered" evidence="9">
    <location>
        <begin position="440"/>
        <end position="461"/>
    </location>
</feature>
<evidence type="ECO:0000256" key="8">
    <source>
        <dbReference type="ARBA" id="ARBA00023136"/>
    </source>
</evidence>
<accession>A0A1I7MT06</accession>
<feature type="transmembrane region" description="Helical" evidence="10">
    <location>
        <begin position="166"/>
        <end position="187"/>
    </location>
</feature>
<dbReference type="Proteomes" id="UP000198881">
    <property type="component" value="Unassembled WGS sequence"/>
</dbReference>
<keyword evidence="7 10" id="KW-1133">Transmembrane helix</keyword>
<dbReference type="GO" id="GO:0005886">
    <property type="term" value="C:plasma membrane"/>
    <property type="evidence" value="ECO:0007669"/>
    <property type="project" value="UniProtKB-SubCell"/>
</dbReference>
<dbReference type="PANTHER" id="PTHR43528:SF1">
    <property type="entry name" value="ALPHA-KETOGLUTARATE PERMEASE"/>
    <property type="match status" value="1"/>
</dbReference>
<dbReference type="AlphaFoldDB" id="A0A1I7MT06"/>
<comment type="similarity">
    <text evidence="2">Belongs to the major facilitator superfamily. Metabolite:H+ Symporter (MHS) family (TC 2.A.1.6) family.</text>
</comment>
<dbReference type="InterPro" id="IPR036259">
    <property type="entry name" value="MFS_trans_sf"/>
</dbReference>
<dbReference type="PANTHER" id="PTHR43528">
    <property type="entry name" value="ALPHA-KETOGLUTARATE PERMEASE"/>
    <property type="match status" value="1"/>
</dbReference>
<keyword evidence="3" id="KW-0813">Transport</keyword>
<evidence type="ECO:0000256" key="4">
    <source>
        <dbReference type="ARBA" id="ARBA00022475"/>
    </source>
</evidence>
<feature type="transmembrane region" description="Helical" evidence="10">
    <location>
        <begin position="123"/>
        <end position="145"/>
    </location>
</feature>
<evidence type="ECO:0000313" key="13">
    <source>
        <dbReference type="Proteomes" id="UP000198881"/>
    </source>
</evidence>
<feature type="domain" description="Major facilitator superfamily (MFS) profile" evidence="11">
    <location>
        <begin position="25"/>
        <end position="434"/>
    </location>
</feature>
<feature type="transmembrane region" description="Helical" evidence="10">
    <location>
        <begin position="252"/>
        <end position="273"/>
    </location>
</feature>
<feature type="transmembrane region" description="Helical" evidence="10">
    <location>
        <begin position="62"/>
        <end position="85"/>
    </location>
</feature>
<evidence type="ECO:0000256" key="3">
    <source>
        <dbReference type="ARBA" id="ARBA00022448"/>
    </source>
</evidence>
<comment type="subcellular location">
    <subcellularLocation>
        <location evidence="1">Cell membrane</location>
        <topology evidence="1">Multi-pass membrane protein</topology>
    </subcellularLocation>
</comment>
<feature type="transmembrane region" description="Helical" evidence="10">
    <location>
        <begin position="378"/>
        <end position="398"/>
    </location>
</feature>
<keyword evidence="6" id="KW-0769">Symport</keyword>
<keyword evidence="8 10" id="KW-0472">Membrane</keyword>
<dbReference type="InterPro" id="IPR005829">
    <property type="entry name" value="Sugar_transporter_CS"/>
</dbReference>
<dbReference type="Pfam" id="PF07690">
    <property type="entry name" value="MFS_1"/>
    <property type="match status" value="2"/>
</dbReference>
<dbReference type="SUPFAM" id="SSF103473">
    <property type="entry name" value="MFS general substrate transporter"/>
    <property type="match status" value="1"/>
</dbReference>
<dbReference type="InterPro" id="IPR020846">
    <property type="entry name" value="MFS_dom"/>
</dbReference>
<evidence type="ECO:0000256" key="1">
    <source>
        <dbReference type="ARBA" id="ARBA00004651"/>
    </source>
</evidence>